<evidence type="ECO:0000313" key="2">
    <source>
        <dbReference type="Proteomes" id="UP000026960"/>
    </source>
</evidence>
<protein>
    <submittedName>
        <fullName evidence="1">Uncharacterized protein</fullName>
    </submittedName>
</protein>
<organism evidence="1">
    <name type="scientific">Oryza barthii</name>
    <dbReference type="NCBI Taxonomy" id="65489"/>
    <lineage>
        <taxon>Eukaryota</taxon>
        <taxon>Viridiplantae</taxon>
        <taxon>Streptophyta</taxon>
        <taxon>Embryophyta</taxon>
        <taxon>Tracheophyta</taxon>
        <taxon>Spermatophyta</taxon>
        <taxon>Magnoliopsida</taxon>
        <taxon>Liliopsida</taxon>
        <taxon>Poales</taxon>
        <taxon>Poaceae</taxon>
        <taxon>BOP clade</taxon>
        <taxon>Oryzoideae</taxon>
        <taxon>Oryzeae</taxon>
        <taxon>Oryzinae</taxon>
        <taxon>Oryza</taxon>
    </lineage>
</organism>
<dbReference type="EnsemblPlants" id="OBART02G28200.9">
    <property type="protein sequence ID" value="OBART02G28200.9"/>
    <property type="gene ID" value="OBART02G28200"/>
</dbReference>
<dbReference type="HOGENOM" id="CLU_186357_0_0_1"/>
<dbReference type="Proteomes" id="UP000026960">
    <property type="component" value="Chromosome 2"/>
</dbReference>
<name>A0A0D3F914_9ORYZ</name>
<reference evidence="1" key="1">
    <citation type="journal article" date="2009" name="Rice">
        <title>De Novo Next Generation Sequencing of Plant Genomes.</title>
        <authorList>
            <person name="Rounsley S."/>
            <person name="Marri P.R."/>
            <person name="Yu Y."/>
            <person name="He R."/>
            <person name="Sisneros N."/>
            <person name="Goicoechea J.L."/>
            <person name="Lee S.J."/>
            <person name="Angelova A."/>
            <person name="Kudrna D."/>
            <person name="Luo M."/>
            <person name="Affourtit J."/>
            <person name="Desany B."/>
            <person name="Knight J."/>
            <person name="Niazi F."/>
            <person name="Egholm M."/>
            <person name="Wing R.A."/>
        </authorList>
    </citation>
    <scope>NUCLEOTIDE SEQUENCE [LARGE SCALE GENOMIC DNA]</scope>
    <source>
        <strain evidence="1">IRGC 105608</strain>
    </source>
</reference>
<keyword evidence="2" id="KW-1185">Reference proteome</keyword>
<dbReference type="Gramene" id="OBART02G28200.9">
    <property type="protein sequence ID" value="OBART02G28200.9"/>
    <property type="gene ID" value="OBART02G28200"/>
</dbReference>
<evidence type="ECO:0000313" key="1">
    <source>
        <dbReference type="EnsemblPlants" id="OBART02G28220.4"/>
    </source>
</evidence>
<dbReference type="Gramene" id="OBART02G28220.4">
    <property type="protein sequence ID" value="OBART02G28220.4"/>
    <property type="gene ID" value="OBART02G28220"/>
</dbReference>
<dbReference type="AlphaFoldDB" id="A0A0D3F914"/>
<reference evidence="1" key="2">
    <citation type="submission" date="2015-03" db="UniProtKB">
        <authorList>
            <consortium name="EnsemblPlants"/>
        </authorList>
    </citation>
    <scope>IDENTIFICATION</scope>
</reference>
<sequence length="93" mass="10474">MSTGATCIYALTFAHDMSIHCAFILLQSYCDQLYCWCCFGRVHPQGFSAVATDQVGVEFVTLFSQSGHGAMEMLKVTMLLQLEVKRWMVGKKR</sequence>
<accession>A0A0D3F914</accession>
<dbReference type="EnsemblPlants" id="OBART02G28220.4">
    <property type="protein sequence ID" value="OBART02G28220.4"/>
    <property type="gene ID" value="OBART02G28220"/>
</dbReference>
<proteinExistence type="predicted"/>